<dbReference type="RefSeq" id="WP_089896989.1">
    <property type="nucleotide sequence ID" value="NZ_FOJG01000002.1"/>
</dbReference>
<dbReference type="Pfam" id="PF13715">
    <property type="entry name" value="CarbopepD_reg_2"/>
    <property type="match status" value="1"/>
</dbReference>
<keyword evidence="4 7" id="KW-0812">Transmembrane</keyword>
<protein>
    <submittedName>
        <fullName evidence="10">TonB-linked outer membrane protein, SusC/RagA family</fullName>
    </submittedName>
</protein>
<dbReference type="Gene3D" id="2.60.40.1120">
    <property type="entry name" value="Carboxypeptidase-like, regulatory domain"/>
    <property type="match status" value="1"/>
</dbReference>
<dbReference type="PROSITE" id="PS52016">
    <property type="entry name" value="TONB_DEPENDENT_REC_3"/>
    <property type="match status" value="1"/>
</dbReference>
<sequence>MTVNFTQNSRNGAVMLLTFCLTFLCLAGNAQVKSASTQITVSGIVKDGSDGNPLPGVSVSISDTKSGAITTTDGSFTLKMNPGATLTFSMMGYLPYSVAVKESNAHLRVTLPVDKKNLKDVVIIGYQEASRKTVTAAVTSINPKTLMDVPTPTFDALLQGRAPGLDVQNYSGEPGIRSNVVMRGNTAVSRNINSDFTSADGKTSLARALSGPLYVIDGVPQTTEDIAAINYGSGTNTDVMAGISINDIQSIDILKDASAAAIYGSRGAGGVIIIKTKRGISGKPKLDFATYHGFTEMPQLSKVLIGAEERRAKMELIQHYGNWGNMRNIPQVLTDSLNPAFNNANDYQGGMYQTGRVDNYDLSISGGNNLINYRYGLNYYDEQGIIRKSGLKRYSFSGSTGLTLSPNVQINTQIRYSRIDRPRSINDLSGGFGPFNGGYYASNALPTSLLYMTPANKDFIFGNNTNNTDQNSNDNLSISPIIEWKISNKFNFTTVISFTQTNSRMDSYTPGAVRRDGTGKASSFVDKSNNYLMSNTIQYTTTLNNDHRFNFLAGQNTEYWEYRATQSSAIGIPNDQIRTVTVLNRNLADTRSDLLQSGIQSLFLRANYGYKERYLLSAVITADASSRFGKNNRWGYFPSVSGGWVISDEPALKSASNWLTLLKLRASYGVTGRQPDGGDNYLSYNTYRIGAGNFPGSNNPATGNNYAFAYNGIPAVSLDFNKGLTNNSLSWEKNTQTNVGLDATLYNGRFNIVADAYIKNTNGGIFNLNVPVTTGYSVLTANAIGIRNTGIELQLIANVLKPSSKFQWQALLNLAHNDNLITSLPNGGRDIYLDKFLLRQGQPLNSYNVFKKTGIYLTDADVPVNKVTGQPLSFYNYPFKGGDPIWQDSNGDGILDATDYVPAGNPNPKITGGLGNTFSYKGFTLYVFCTFTGGRKIFNDYLAGKLSQLVPTDDGDPDPYHSLSTHAMPDLSNINYWRNPGDKAEFPSLSSVNGTHYKYAMVSSAWIESGSYFRVKNVSLSYSFNQAVLDKIHFRRLRIYALADNVYIFKQSKNIPDPEQVDAFGIYSGSGYPIPRKFTLGLDISL</sequence>
<keyword evidence="8" id="KW-0732">Signal</keyword>
<dbReference type="InterPro" id="IPR008969">
    <property type="entry name" value="CarboxyPept-like_regulatory"/>
</dbReference>
<evidence type="ECO:0000256" key="3">
    <source>
        <dbReference type="ARBA" id="ARBA00022452"/>
    </source>
</evidence>
<comment type="similarity">
    <text evidence="7">Belongs to the TonB-dependent receptor family.</text>
</comment>
<evidence type="ECO:0000259" key="9">
    <source>
        <dbReference type="Pfam" id="PF07715"/>
    </source>
</evidence>
<accession>A0A1I0S4N7</accession>
<dbReference type="InterPro" id="IPR037066">
    <property type="entry name" value="Plug_dom_sf"/>
</dbReference>
<dbReference type="NCBIfam" id="TIGR04056">
    <property type="entry name" value="OMP_RagA_SusC"/>
    <property type="match status" value="1"/>
</dbReference>
<dbReference type="Proteomes" id="UP000199310">
    <property type="component" value="Unassembled WGS sequence"/>
</dbReference>
<feature type="domain" description="TonB-dependent receptor plug" evidence="9">
    <location>
        <begin position="132"/>
        <end position="271"/>
    </location>
</feature>
<keyword evidence="11" id="KW-1185">Reference proteome</keyword>
<evidence type="ECO:0000256" key="8">
    <source>
        <dbReference type="SAM" id="SignalP"/>
    </source>
</evidence>
<dbReference type="InterPro" id="IPR012910">
    <property type="entry name" value="Plug_dom"/>
</dbReference>
<dbReference type="InterPro" id="IPR039426">
    <property type="entry name" value="TonB-dep_rcpt-like"/>
</dbReference>
<dbReference type="SUPFAM" id="SSF49464">
    <property type="entry name" value="Carboxypeptidase regulatory domain-like"/>
    <property type="match status" value="1"/>
</dbReference>
<reference evidence="11" key="1">
    <citation type="submission" date="2016-10" db="EMBL/GenBank/DDBJ databases">
        <authorList>
            <person name="Varghese N."/>
            <person name="Submissions S."/>
        </authorList>
    </citation>
    <scope>NUCLEOTIDE SEQUENCE [LARGE SCALE GENOMIC DNA]</scope>
    <source>
        <strain evidence="11">DSM 3695</strain>
    </source>
</reference>
<dbReference type="InterPro" id="IPR023996">
    <property type="entry name" value="TonB-dep_OMP_SusC/RagA"/>
</dbReference>
<dbReference type="NCBIfam" id="TIGR04057">
    <property type="entry name" value="SusC_RagA_signa"/>
    <property type="match status" value="1"/>
</dbReference>
<evidence type="ECO:0000256" key="4">
    <source>
        <dbReference type="ARBA" id="ARBA00022692"/>
    </source>
</evidence>
<evidence type="ECO:0000256" key="1">
    <source>
        <dbReference type="ARBA" id="ARBA00004571"/>
    </source>
</evidence>
<feature type="signal peptide" evidence="8">
    <location>
        <begin position="1"/>
        <end position="30"/>
    </location>
</feature>
<dbReference type="SUPFAM" id="SSF56935">
    <property type="entry name" value="Porins"/>
    <property type="match status" value="1"/>
</dbReference>
<gene>
    <name evidence="10" type="ORF">SAMN04488122_3560</name>
</gene>
<organism evidence="10 11">
    <name type="scientific">Chitinophaga arvensicola</name>
    <dbReference type="NCBI Taxonomy" id="29529"/>
    <lineage>
        <taxon>Bacteria</taxon>
        <taxon>Pseudomonadati</taxon>
        <taxon>Bacteroidota</taxon>
        <taxon>Chitinophagia</taxon>
        <taxon>Chitinophagales</taxon>
        <taxon>Chitinophagaceae</taxon>
        <taxon>Chitinophaga</taxon>
    </lineage>
</organism>
<dbReference type="Gene3D" id="2.170.130.10">
    <property type="entry name" value="TonB-dependent receptor, plug domain"/>
    <property type="match status" value="1"/>
</dbReference>
<keyword evidence="6 7" id="KW-0998">Cell outer membrane</keyword>
<name>A0A1I0S4N7_9BACT</name>
<feature type="chain" id="PRO_5011686680" evidence="8">
    <location>
        <begin position="31"/>
        <end position="1086"/>
    </location>
</feature>
<keyword evidence="2 7" id="KW-0813">Transport</keyword>
<dbReference type="GO" id="GO:0009279">
    <property type="term" value="C:cell outer membrane"/>
    <property type="evidence" value="ECO:0007669"/>
    <property type="project" value="UniProtKB-SubCell"/>
</dbReference>
<evidence type="ECO:0000313" key="10">
    <source>
        <dbReference type="EMBL" id="SEW49754.1"/>
    </source>
</evidence>
<evidence type="ECO:0000256" key="7">
    <source>
        <dbReference type="PROSITE-ProRule" id="PRU01360"/>
    </source>
</evidence>
<dbReference type="EMBL" id="FOJG01000002">
    <property type="protein sequence ID" value="SEW49754.1"/>
    <property type="molecule type" value="Genomic_DNA"/>
</dbReference>
<dbReference type="STRING" id="29529.SAMN04488122_3560"/>
<dbReference type="InterPro" id="IPR023997">
    <property type="entry name" value="TonB-dep_OMP_SusC/RagA_CS"/>
</dbReference>
<dbReference type="OrthoDB" id="9768177at2"/>
<proteinExistence type="inferred from homology"/>
<evidence type="ECO:0000256" key="2">
    <source>
        <dbReference type="ARBA" id="ARBA00022448"/>
    </source>
</evidence>
<dbReference type="AlphaFoldDB" id="A0A1I0S4N7"/>
<evidence type="ECO:0000256" key="6">
    <source>
        <dbReference type="ARBA" id="ARBA00023237"/>
    </source>
</evidence>
<dbReference type="InterPro" id="IPR036942">
    <property type="entry name" value="Beta-barrel_TonB_sf"/>
</dbReference>
<comment type="subcellular location">
    <subcellularLocation>
        <location evidence="1 7">Cell outer membrane</location>
        <topology evidence="1 7">Multi-pass membrane protein</topology>
    </subcellularLocation>
</comment>
<evidence type="ECO:0000256" key="5">
    <source>
        <dbReference type="ARBA" id="ARBA00023136"/>
    </source>
</evidence>
<evidence type="ECO:0000313" key="11">
    <source>
        <dbReference type="Proteomes" id="UP000199310"/>
    </source>
</evidence>
<keyword evidence="5 7" id="KW-0472">Membrane</keyword>
<keyword evidence="3 7" id="KW-1134">Transmembrane beta strand</keyword>
<dbReference type="Pfam" id="PF07715">
    <property type="entry name" value="Plug"/>
    <property type="match status" value="1"/>
</dbReference>
<dbReference type="Gene3D" id="2.40.170.20">
    <property type="entry name" value="TonB-dependent receptor, beta-barrel domain"/>
    <property type="match status" value="1"/>
</dbReference>